<feature type="domain" description="SnoaL-like" evidence="2">
    <location>
        <begin position="29"/>
        <end position="140"/>
    </location>
</feature>
<accession>A0A9E6ZID8</accession>
<dbReference type="EMBL" id="CP094358">
    <property type="protein sequence ID" value="UOB16082.1"/>
    <property type="molecule type" value="Genomic_DNA"/>
</dbReference>
<dbReference type="SUPFAM" id="SSF54427">
    <property type="entry name" value="NTF2-like"/>
    <property type="match status" value="1"/>
</dbReference>
<dbReference type="AlphaFoldDB" id="A0A9E6ZID8"/>
<protein>
    <submittedName>
        <fullName evidence="3">Nuclear transport factor 2 family protein</fullName>
    </submittedName>
</protein>
<proteinExistence type="predicted"/>
<keyword evidence="4" id="KW-1185">Reference proteome</keyword>
<evidence type="ECO:0000259" key="2">
    <source>
        <dbReference type="Pfam" id="PF13474"/>
    </source>
</evidence>
<dbReference type="Pfam" id="PF13474">
    <property type="entry name" value="SnoaL_3"/>
    <property type="match status" value="1"/>
</dbReference>
<name>A0A9E6ZID8_9FLAO</name>
<gene>
    <name evidence="3" type="ORF">MQE35_10065</name>
</gene>
<feature type="signal peptide" evidence="1">
    <location>
        <begin position="1"/>
        <end position="19"/>
    </location>
</feature>
<evidence type="ECO:0000313" key="4">
    <source>
        <dbReference type="Proteomes" id="UP000831290"/>
    </source>
</evidence>
<organism evidence="3 4">
    <name type="scientific">Abyssalbus ytuae</name>
    <dbReference type="NCBI Taxonomy" id="2926907"/>
    <lineage>
        <taxon>Bacteria</taxon>
        <taxon>Pseudomonadati</taxon>
        <taxon>Bacteroidota</taxon>
        <taxon>Flavobacteriia</taxon>
        <taxon>Flavobacteriales</taxon>
        <taxon>Flavobacteriaceae</taxon>
        <taxon>Abyssalbus</taxon>
    </lineage>
</organism>
<reference evidence="3" key="1">
    <citation type="submission" date="2022-03" db="EMBL/GenBank/DDBJ databases">
        <title>Description of Abyssus ytuae gen. nov., sp. nov., a novel member of the family Flavobacteriaceae isolated from the sediment of Mariana Trench.</title>
        <authorList>
            <person name="Zhang J."/>
            <person name="Xu X."/>
        </authorList>
    </citation>
    <scope>NUCLEOTIDE SEQUENCE</scope>
    <source>
        <strain evidence="3">MT3330</strain>
    </source>
</reference>
<evidence type="ECO:0000313" key="3">
    <source>
        <dbReference type="EMBL" id="UOB16082.1"/>
    </source>
</evidence>
<dbReference type="InterPro" id="IPR037401">
    <property type="entry name" value="SnoaL-like"/>
</dbReference>
<dbReference type="InterPro" id="IPR032710">
    <property type="entry name" value="NTF2-like_dom_sf"/>
</dbReference>
<dbReference type="Proteomes" id="UP000831290">
    <property type="component" value="Chromosome"/>
</dbReference>
<evidence type="ECO:0000256" key="1">
    <source>
        <dbReference type="SAM" id="SignalP"/>
    </source>
</evidence>
<sequence>MNKKLLPVLFLFSCALNFAQVDPKTEIGELLNSWHNAATTANFEEYFSKMSENSVFIGTDATEHWTYNEFKTFAKPYFERGKAWSFTGVSRNIFISDDHNFAWFDELLDTQMKLCRGSGVLKNEKGTWKIVHYVLSIAIPNEDVSEIVEIKKDFDNILLKKIQESKHK</sequence>
<keyword evidence="1" id="KW-0732">Signal</keyword>
<feature type="chain" id="PRO_5039090562" evidence="1">
    <location>
        <begin position="20"/>
        <end position="168"/>
    </location>
</feature>
<dbReference type="KEGG" id="fbm:MQE35_10065"/>
<dbReference type="Gene3D" id="3.10.450.50">
    <property type="match status" value="1"/>
</dbReference>
<dbReference type="RefSeq" id="WP_255841235.1">
    <property type="nucleotide sequence ID" value="NZ_CP094358.1"/>
</dbReference>